<keyword evidence="3 10" id="KW-0732">Signal</keyword>
<keyword evidence="7" id="KW-0325">Glycoprotein</keyword>
<feature type="domain" description="Ig-like" evidence="11">
    <location>
        <begin position="3"/>
        <end position="121"/>
    </location>
</feature>
<keyword evidence="8" id="KW-0393">Immunoglobulin domain</keyword>
<dbReference type="PANTHER" id="PTHR46841:SF3">
    <property type="entry name" value="OX-2 MEMBRANE GLYCOPROTEIN"/>
    <property type="match status" value="1"/>
</dbReference>
<dbReference type="Pfam" id="PF08205">
    <property type="entry name" value="C2-set_2"/>
    <property type="match status" value="1"/>
</dbReference>
<dbReference type="GO" id="GO:0034113">
    <property type="term" value="P:heterotypic cell-cell adhesion"/>
    <property type="evidence" value="ECO:0007669"/>
    <property type="project" value="TreeGrafter"/>
</dbReference>
<evidence type="ECO:0000256" key="5">
    <source>
        <dbReference type="ARBA" id="ARBA00023136"/>
    </source>
</evidence>
<dbReference type="GO" id="GO:0009986">
    <property type="term" value="C:cell surface"/>
    <property type="evidence" value="ECO:0007669"/>
    <property type="project" value="TreeGrafter"/>
</dbReference>
<evidence type="ECO:0000256" key="9">
    <source>
        <dbReference type="SAM" id="Phobius"/>
    </source>
</evidence>
<name>A0A9Q0XNB1_9SAUR</name>
<dbReference type="InterPro" id="IPR047164">
    <property type="entry name" value="OX2G-like"/>
</dbReference>
<evidence type="ECO:0000256" key="8">
    <source>
        <dbReference type="ARBA" id="ARBA00023319"/>
    </source>
</evidence>
<evidence type="ECO:0000256" key="2">
    <source>
        <dbReference type="ARBA" id="ARBA00022692"/>
    </source>
</evidence>
<evidence type="ECO:0000259" key="11">
    <source>
        <dbReference type="PROSITE" id="PS50835"/>
    </source>
</evidence>
<keyword evidence="4 9" id="KW-1133">Transmembrane helix</keyword>
<evidence type="ECO:0000256" key="6">
    <source>
        <dbReference type="ARBA" id="ARBA00023157"/>
    </source>
</evidence>
<dbReference type="PROSITE" id="PS50835">
    <property type="entry name" value="IG_LIKE"/>
    <property type="match status" value="2"/>
</dbReference>
<dbReference type="EMBL" id="JAPFRF010000010">
    <property type="protein sequence ID" value="KAJ7320384.1"/>
    <property type="molecule type" value="Genomic_DNA"/>
</dbReference>
<evidence type="ECO:0000256" key="7">
    <source>
        <dbReference type="ARBA" id="ARBA00023180"/>
    </source>
</evidence>
<protein>
    <recommendedName>
        <fullName evidence="11">Ig-like domain-containing protein</fullName>
    </recommendedName>
</protein>
<keyword evidence="6" id="KW-1015">Disulfide bond</keyword>
<reference evidence="12" key="1">
    <citation type="journal article" date="2023" name="DNA Res.">
        <title>Chromosome-level genome assembly of Phrynocephalus forsythii using third-generation DNA sequencing and Hi-C analysis.</title>
        <authorList>
            <person name="Qi Y."/>
            <person name="Zhao W."/>
            <person name="Zhao Y."/>
            <person name="Niu C."/>
            <person name="Cao S."/>
            <person name="Zhang Y."/>
        </authorList>
    </citation>
    <scope>NUCLEOTIDE SEQUENCE</scope>
    <source>
        <tissue evidence="12">Muscle</tissue>
    </source>
</reference>
<dbReference type="Pfam" id="PF07686">
    <property type="entry name" value="V-set"/>
    <property type="match status" value="1"/>
</dbReference>
<dbReference type="Proteomes" id="UP001142489">
    <property type="component" value="Unassembled WGS sequence"/>
</dbReference>
<keyword evidence="13" id="KW-1185">Reference proteome</keyword>
<evidence type="ECO:0000256" key="1">
    <source>
        <dbReference type="ARBA" id="ARBA00004479"/>
    </source>
</evidence>
<feature type="domain" description="Ig-like" evidence="11">
    <location>
        <begin position="135"/>
        <end position="222"/>
    </location>
</feature>
<feature type="transmembrane region" description="Helical" evidence="9">
    <location>
        <begin position="234"/>
        <end position="255"/>
    </location>
</feature>
<dbReference type="InterPro" id="IPR007110">
    <property type="entry name" value="Ig-like_dom"/>
</dbReference>
<keyword evidence="5 9" id="KW-0472">Membrane</keyword>
<dbReference type="OrthoDB" id="9422141at2759"/>
<proteinExistence type="predicted"/>
<organism evidence="12 13">
    <name type="scientific">Phrynocephalus forsythii</name>
    <dbReference type="NCBI Taxonomy" id="171643"/>
    <lineage>
        <taxon>Eukaryota</taxon>
        <taxon>Metazoa</taxon>
        <taxon>Chordata</taxon>
        <taxon>Craniata</taxon>
        <taxon>Vertebrata</taxon>
        <taxon>Euteleostomi</taxon>
        <taxon>Lepidosauria</taxon>
        <taxon>Squamata</taxon>
        <taxon>Bifurcata</taxon>
        <taxon>Unidentata</taxon>
        <taxon>Episquamata</taxon>
        <taxon>Toxicofera</taxon>
        <taxon>Iguania</taxon>
        <taxon>Acrodonta</taxon>
        <taxon>Agamidae</taxon>
        <taxon>Agaminae</taxon>
        <taxon>Phrynocephalus</taxon>
    </lineage>
</organism>
<dbReference type="GO" id="GO:0030424">
    <property type="term" value="C:axon"/>
    <property type="evidence" value="ECO:0007669"/>
    <property type="project" value="TreeGrafter"/>
</dbReference>
<comment type="subcellular location">
    <subcellularLocation>
        <location evidence="1">Membrane</location>
        <topology evidence="1">Single-pass type I membrane protein</topology>
    </subcellularLocation>
</comment>
<dbReference type="InterPro" id="IPR036179">
    <property type="entry name" value="Ig-like_dom_sf"/>
</dbReference>
<dbReference type="GO" id="GO:0043025">
    <property type="term" value="C:neuronal cell body"/>
    <property type="evidence" value="ECO:0007669"/>
    <property type="project" value="TreeGrafter"/>
</dbReference>
<dbReference type="Gene3D" id="2.60.40.10">
    <property type="entry name" value="Immunoglobulins"/>
    <property type="match status" value="2"/>
</dbReference>
<dbReference type="GO" id="GO:0016020">
    <property type="term" value="C:membrane"/>
    <property type="evidence" value="ECO:0007669"/>
    <property type="project" value="UniProtKB-SubCell"/>
</dbReference>
<dbReference type="InterPro" id="IPR013162">
    <property type="entry name" value="CD80_C2-set"/>
</dbReference>
<evidence type="ECO:0000256" key="4">
    <source>
        <dbReference type="ARBA" id="ARBA00022989"/>
    </source>
</evidence>
<dbReference type="GO" id="GO:0150079">
    <property type="term" value="P:negative regulation of neuroinflammatory response"/>
    <property type="evidence" value="ECO:0007669"/>
    <property type="project" value="TreeGrafter"/>
</dbReference>
<evidence type="ECO:0000313" key="12">
    <source>
        <dbReference type="EMBL" id="KAJ7320384.1"/>
    </source>
</evidence>
<sequence>MHPKVNGGKCSLWTFQGFILCIILVELCSTQGTIQTQNKDVQLGGNVTLKCMPTKDLNTLLVTWQKKTDQGVENMAVFNETAGGNVFLPYKHRIGFDVLGLNETAITFWNVSHQDHGCYYCIFNTFPLGSIKGNPCISVYDNLKAFLHYQIADGHLNATCFATGLPRPNISWVASGGEKNEREIRNPNGTVSVISSILVNVSSLKKQLICRIAHRGEERDLKGPVAERGYLDPVLLSVVLLIIVVILITIAICCWRRHRKKPSGKF</sequence>
<feature type="chain" id="PRO_5040468209" description="Ig-like domain-containing protein" evidence="10">
    <location>
        <begin position="33"/>
        <end position="266"/>
    </location>
</feature>
<accession>A0A9Q0XNB1</accession>
<gene>
    <name evidence="12" type="ORF">JRQ81_019895</name>
</gene>
<dbReference type="PANTHER" id="PTHR46841">
    <property type="entry name" value="OX-2 MEMBRANE GLYCOPROTEIN"/>
    <property type="match status" value="1"/>
</dbReference>
<keyword evidence="2 9" id="KW-0812">Transmembrane</keyword>
<dbReference type="InterPro" id="IPR013106">
    <property type="entry name" value="Ig_V-set"/>
</dbReference>
<evidence type="ECO:0000313" key="13">
    <source>
        <dbReference type="Proteomes" id="UP001142489"/>
    </source>
</evidence>
<feature type="signal peptide" evidence="10">
    <location>
        <begin position="1"/>
        <end position="32"/>
    </location>
</feature>
<dbReference type="AlphaFoldDB" id="A0A9Q0XNB1"/>
<dbReference type="InterPro" id="IPR013783">
    <property type="entry name" value="Ig-like_fold"/>
</dbReference>
<dbReference type="SUPFAM" id="SSF48726">
    <property type="entry name" value="Immunoglobulin"/>
    <property type="match status" value="2"/>
</dbReference>
<comment type="caution">
    <text evidence="12">The sequence shown here is derived from an EMBL/GenBank/DDBJ whole genome shotgun (WGS) entry which is preliminary data.</text>
</comment>
<dbReference type="GO" id="GO:0098632">
    <property type="term" value="F:cell-cell adhesion mediator activity"/>
    <property type="evidence" value="ECO:0007669"/>
    <property type="project" value="InterPro"/>
</dbReference>
<dbReference type="SMART" id="SM00409">
    <property type="entry name" value="IG"/>
    <property type="match status" value="1"/>
</dbReference>
<dbReference type="InterPro" id="IPR003599">
    <property type="entry name" value="Ig_sub"/>
</dbReference>
<evidence type="ECO:0000256" key="3">
    <source>
        <dbReference type="ARBA" id="ARBA00022729"/>
    </source>
</evidence>
<evidence type="ECO:0000256" key="10">
    <source>
        <dbReference type="SAM" id="SignalP"/>
    </source>
</evidence>